<accession>A0A101JAP3</accession>
<dbReference type="Proteomes" id="UP000053923">
    <property type="component" value="Unassembled WGS sequence"/>
</dbReference>
<organism evidence="2 3">
    <name type="scientific">Streptomyces regalis</name>
    <dbReference type="NCBI Taxonomy" id="68262"/>
    <lineage>
        <taxon>Bacteria</taxon>
        <taxon>Bacillati</taxon>
        <taxon>Actinomycetota</taxon>
        <taxon>Actinomycetes</taxon>
        <taxon>Kitasatosporales</taxon>
        <taxon>Streptomycetaceae</taxon>
        <taxon>Streptomyces</taxon>
    </lineage>
</organism>
<dbReference type="EMBL" id="LLZG01000388">
    <property type="protein sequence ID" value="KUL23301.1"/>
    <property type="molecule type" value="Genomic_DNA"/>
</dbReference>
<keyword evidence="3" id="KW-1185">Reference proteome</keyword>
<proteinExistence type="predicted"/>
<dbReference type="AlphaFoldDB" id="A0A101JAP3"/>
<feature type="compositionally biased region" description="Basic and acidic residues" evidence="1">
    <location>
        <begin position="37"/>
        <end position="46"/>
    </location>
</feature>
<evidence type="ECO:0000313" key="3">
    <source>
        <dbReference type="Proteomes" id="UP000053923"/>
    </source>
</evidence>
<name>A0A101JAP3_9ACTN</name>
<evidence type="ECO:0000256" key="1">
    <source>
        <dbReference type="SAM" id="MobiDB-lite"/>
    </source>
</evidence>
<protein>
    <submittedName>
        <fullName evidence="2">Uncharacterized protein</fullName>
    </submittedName>
</protein>
<evidence type="ECO:0000313" key="2">
    <source>
        <dbReference type="EMBL" id="KUL23301.1"/>
    </source>
</evidence>
<gene>
    <name evidence="2" type="ORF">ADL12_40260</name>
</gene>
<sequence length="90" mass="10215">METQMPAGNTGCDDDLYEALIAERYGRPMSELLQEQTRRPLPELLKERHRRPAPTPPQRIRMPVTPDPEAAAHYAALTEAIAPRPRRKTA</sequence>
<comment type="caution">
    <text evidence="2">The sequence shown here is derived from an EMBL/GenBank/DDBJ whole genome shotgun (WGS) entry which is preliminary data.</text>
</comment>
<reference evidence="3" key="1">
    <citation type="submission" date="2015-10" db="EMBL/GenBank/DDBJ databases">
        <authorList>
            <person name="Ju K.-S."/>
            <person name="Doroghazi J.R."/>
            <person name="Metcalf W.W."/>
        </authorList>
    </citation>
    <scope>NUCLEOTIDE SEQUENCE [LARGE SCALE GENOMIC DNA]</scope>
    <source>
        <strain evidence="3">NRRL 3151</strain>
    </source>
</reference>
<feature type="region of interest" description="Disordered" evidence="1">
    <location>
        <begin position="37"/>
        <end position="65"/>
    </location>
</feature>